<dbReference type="InterPro" id="IPR035976">
    <property type="entry name" value="Sushi/SCR/CCP_sf"/>
</dbReference>
<dbReference type="Proteomes" id="UP001274896">
    <property type="component" value="Unassembled WGS sequence"/>
</dbReference>
<evidence type="ECO:0000259" key="3">
    <source>
        <dbReference type="PROSITE" id="PS50923"/>
    </source>
</evidence>
<organism evidence="4 5">
    <name type="scientific">Hemibagrus guttatus</name>
    <dbReference type="NCBI Taxonomy" id="175788"/>
    <lineage>
        <taxon>Eukaryota</taxon>
        <taxon>Metazoa</taxon>
        <taxon>Chordata</taxon>
        <taxon>Craniata</taxon>
        <taxon>Vertebrata</taxon>
        <taxon>Euteleostomi</taxon>
        <taxon>Actinopterygii</taxon>
        <taxon>Neopterygii</taxon>
        <taxon>Teleostei</taxon>
        <taxon>Ostariophysi</taxon>
        <taxon>Siluriformes</taxon>
        <taxon>Bagridae</taxon>
        <taxon>Hemibagrus</taxon>
    </lineage>
</organism>
<dbReference type="AlphaFoldDB" id="A0AAE0UKG7"/>
<evidence type="ECO:0000256" key="1">
    <source>
        <dbReference type="ARBA" id="ARBA00023157"/>
    </source>
</evidence>
<dbReference type="SMART" id="SM00032">
    <property type="entry name" value="CCP"/>
    <property type="match status" value="1"/>
</dbReference>
<dbReference type="PROSITE" id="PS50923">
    <property type="entry name" value="SUSHI"/>
    <property type="match status" value="1"/>
</dbReference>
<protein>
    <recommendedName>
        <fullName evidence="3">Sushi domain-containing protein</fullName>
    </recommendedName>
</protein>
<dbReference type="Pfam" id="PF00084">
    <property type="entry name" value="Sushi"/>
    <property type="match status" value="1"/>
</dbReference>
<sequence>MLVNCGPPDINGVVYGNDWWVGSVVRHECRLGFMHVGEPRRICQPNGKWTAKPSCLRVCHQGRLEISERHIDEACTSTCPLKNVVSIKHHCRIKESGWRHWFTRCTHCECDCFIP</sequence>
<evidence type="ECO:0000313" key="4">
    <source>
        <dbReference type="EMBL" id="KAK3509505.1"/>
    </source>
</evidence>
<keyword evidence="5" id="KW-1185">Reference proteome</keyword>
<name>A0AAE0UKG7_9TELE</name>
<dbReference type="SUPFAM" id="SSF57535">
    <property type="entry name" value="Complement control module/SCR domain"/>
    <property type="match status" value="1"/>
</dbReference>
<keyword evidence="2" id="KW-0768">Sushi</keyword>
<keyword evidence="1" id="KW-1015">Disulfide bond</keyword>
<comment type="caution">
    <text evidence="2">Lacks conserved residue(s) required for the propagation of feature annotation.</text>
</comment>
<dbReference type="CDD" id="cd00033">
    <property type="entry name" value="CCP"/>
    <property type="match status" value="1"/>
</dbReference>
<feature type="domain" description="Sushi" evidence="3">
    <location>
        <begin position="3"/>
        <end position="57"/>
    </location>
</feature>
<accession>A0AAE0UKG7</accession>
<proteinExistence type="predicted"/>
<dbReference type="InterPro" id="IPR000436">
    <property type="entry name" value="Sushi_SCR_CCP_dom"/>
</dbReference>
<dbReference type="EMBL" id="JAUCMX010000027">
    <property type="protein sequence ID" value="KAK3509505.1"/>
    <property type="molecule type" value="Genomic_DNA"/>
</dbReference>
<feature type="non-terminal residue" evidence="4">
    <location>
        <position position="115"/>
    </location>
</feature>
<dbReference type="Gene3D" id="2.10.70.10">
    <property type="entry name" value="Complement Module, domain 1"/>
    <property type="match status" value="1"/>
</dbReference>
<reference evidence="4" key="1">
    <citation type="submission" date="2023-06" db="EMBL/GenBank/DDBJ databases">
        <title>Male Hemibagrus guttatus genome.</title>
        <authorList>
            <person name="Bian C."/>
        </authorList>
    </citation>
    <scope>NUCLEOTIDE SEQUENCE</scope>
    <source>
        <strain evidence="4">Male_cb2023</strain>
        <tissue evidence="4">Muscle</tissue>
    </source>
</reference>
<comment type="caution">
    <text evidence="4">The sequence shown here is derived from an EMBL/GenBank/DDBJ whole genome shotgun (WGS) entry which is preliminary data.</text>
</comment>
<gene>
    <name evidence="4" type="ORF">QTP70_035159</name>
</gene>
<evidence type="ECO:0000256" key="2">
    <source>
        <dbReference type="PROSITE-ProRule" id="PRU00302"/>
    </source>
</evidence>
<evidence type="ECO:0000313" key="5">
    <source>
        <dbReference type="Proteomes" id="UP001274896"/>
    </source>
</evidence>